<accession>A0A9N9SI98</accession>
<name>A0A9N9SI98_PHACE</name>
<proteinExistence type="predicted"/>
<dbReference type="AlphaFoldDB" id="A0A9N9SI98"/>
<keyword evidence="2" id="KW-1185">Reference proteome</keyword>
<dbReference type="OrthoDB" id="6602337at2759"/>
<sequence>MEDEMLGENITDFVGLRSQQYTFLVNSNKPNTEGGKKCIEKSKGVKFYVVKKKITFDDYLDCLKNNKEKYEKQRNIQSHPHEVYSIEQTKIVLSTFDDKRYLIDDSTDTSPYGHYSILKVG</sequence>
<gene>
    <name evidence="1" type="ORF">PHAECO_LOCUS10007</name>
</gene>
<organism evidence="1 2">
    <name type="scientific">Phaedon cochleariae</name>
    <name type="common">Mustard beetle</name>
    <dbReference type="NCBI Taxonomy" id="80249"/>
    <lineage>
        <taxon>Eukaryota</taxon>
        <taxon>Metazoa</taxon>
        <taxon>Ecdysozoa</taxon>
        <taxon>Arthropoda</taxon>
        <taxon>Hexapoda</taxon>
        <taxon>Insecta</taxon>
        <taxon>Pterygota</taxon>
        <taxon>Neoptera</taxon>
        <taxon>Endopterygota</taxon>
        <taxon>Coleoptera</taxon>
        <taxon>Polyphaga</taxon>
        <taxon>Cucujiformia</taxon>
        <taxon>Chrysomeloidea</taxon>
        <taxon>Chrysomelidae</taxon>
        <taxon>Chrysomelinae</taxon>
        <taxon>Chrysomelini</taxon>
        <taxon>Phaedon</taxon>
    </lineage>
</organism>
<dbReference type="Proteomes" id="UP001153737">
    <property type="component" value="Chromosome 6"/>
</dbReference>
<evidence type="ECO:0000313" key="1">
    <source>
        <dbReference type="EMBL" id="CAG9822851.1"/>
    </source>
</evidence>
<evidence type="ECO:0000313" key="2">
    <source>
        <dbReference type="Proteomes" id="UP001153737"/>
    </source>
</evidence>
<dbReference type="EMBL" id="OU896712">
    <property type="protein sequence ID" value="CAG9822851.1"/>
    <property type="molecule type" value="Genomic_DNA"/>
</dbReference>
<reference evidence="1" key="2">
    <citation type="submission" date="2022-10" db="EMBL/GenBank/DDBJ databases">
        <authorList>
            <consortium name="ENA_rothamsted_submissions"/>
            <consortium name="culmorum"/>
            <person name="King R."/>
        </authorList>
    </citation>
    <scope>NUCLEOTIDE SEQUENCE</scope>
</reference>
<protein>
    <submittedName>
        <fullName evidence="1">Uncharacterized protein</fullName>
    </submittedName>
</protein>
<reference evidence="1" key="1">
    <citation type="submission" date="2022-01" db="EMBL/GenBank/DDBJ databases">
        <authorList>
            <person name="King R."/>
        </authorList>
    </citation>
    <scope>NUCLEOTIDE SEQUENCE</scope>
</reference>